<feature type="compositionally biased region" description="Low complexity" evidence="1">
    <location>
        <begin position="82"/>
        <end position="94"/>
    </location>
</feature>
<evidence type="ECO:0000313" key="2">
    <source>
        <dbReference type="EMBL" id="EEC83730.1"/>
    </source>
</evidence>
<protein>
    <submittedName>
        <fullName evidence="2">Uncharacterized protein</fullName>
    </submittedName>
</protein>
<evidence type="ECO:0000313" key="3">
    <source>
        <dbReference type="Proteomes" id="UP000007015"/>
    </source>
</evidence>
<evidence type="ECO:0000256" key="1">
    <source>
        <dbReference type="SAM" id="MobiDB-lite"/>
    </source>
</evidence>
<dbReference type="OMA" id="IHAVIHD"/>
<organism evidence="2 3">
    <name type="scientific">Oryza sativa subsp. indica</name>
    <name type="common">Rice</name>
    <dbReference type="NCBI Taxonomy" id="39946"/>
    <lineage>
        <taxon>Eukaryota</taxon>
        <taxon>Viridiplantae</taxon>
        <taxon>Streptophyta</taxon>
        <taxon>Embryophyta</taxon>
        <taxon>Tracheophyta</taxon>
        <taxon>Spermatophyta</taxon>
        <taxon>Magnoliopsida</taxon>
        <taxon>Liliopsida</taxon>
        <taxon>Poales</taxon>
        <taxon>Poaceae</taxon>
        <taxon>BOP clade</taxon>
        <taxon>Oryzoideae</taxon>
        <taxon>Oryzeae</taxon>
        <taxon>Oryzinae</taxon>
        <taxon>Oryza</taxon>
        <taxon>Oryza sativa</taxon>
    </lineage>
</organism>
<proteinExistence type="predicted"/>
<feature type="region of interest" description="Disordered" evidence="1">
    <location>
        <begin position="121"/>
        <end position="162"/>
    </location>
</feature>
<reference evidence="2 3" key="1">
    <citation type="journal article" date="2005" name="PLoS Biol.">
        <title>The genomes of Oryza sativa: a history of duplications.</title>
        <authorList>
            <person name="Yu J."/>
            <person name="Wang J."/>
            <person name="Lin W."/>
            <person name="Li S."/>
            <person name="Li H."/>
            <person name="Zhou J."/>
            <person name="Ni P."/>
            <person name="Dong W."/>
            <person name="Hu S."/>
            <person name="Zeng C."/>
            <person name="Zhang J."/>
            <person name="Zhang Y."/>
            <person name="Li R."/>
            <person name="Xu Z."/>
            <person name="Li S."/>
            <person name="Li X."/>
            <person name="Zheng H."/>
            <person name="Cong L."/>
            <person name="Lin L."/>
            <person name="Yin J."/>
            <person name="Geng J."/>
            <person name="Li G."/>
            <person name="Shi J."/>
            <person name="Liu J."/>
            <person name="Lv H."/>
            <person name="Li J."/>
            <person name="Wang J."/>
            <person name="Deng Y."/>
            <person name="Ran L."/>
            <person name="Shi X."/>
            <person name="Wang X."/>
            <person name="Wu Q."/>
            <person name="Li C."/>
            <person name="Ren X."/>
            <person name="Wang J."/>
            <person name="Wang X."/>
            <person name="Li D."/>
            <person name="Liu D."/>
            <person name="Zhang X."/>
            <person name="Ji Z."/>
            <person name="Zhao W."/>
            <person name="Sun Y."/>
            <person name="Zhang Z."/>
            <person name="Bao J."/>
            <person name="Han Y."/>
            <person name="Dong L."/>
            <person name="Ji J."/>
            <person name="Chen P."/>
            <person name="Wu S."/>
            <person name="Liu J."/>
            <person name="Xiao Y."/>
            <person name="Bu D."/>
            <person name="Tan J."/>
            <person name="Yang L."/>
            <person name="Ye C."/>
            <person name="Zhang J."/>
            <person name="Xu J."/>
            <person name="Zhou Y."/>
            <person name="Yu Y."/>
            <person name="Zhang B."/>
            <person name="Zhuang S."/>
            <person name="Wei H."/>
            <person name="Liu B."/>
            <person name="Lei M."/>
            <person name="Yu H."/>
            <person name="Li Y."/>
            <person name="Xu H."/>
            <person name="Wei S."/>
            <person name="He X."/>
            <person name="Fang L."/>
            <person name="Zhang Z."/>
            <person name="Zhang Y."/>
            <person name="Huang X."/>
            <person name="Su Z."/>
            <person name="Tong W."/>
            <person name="Li J."/>
            <person name="Tong Z."/>
            <person name="Li S."/>
            <person name="Ye J."/>
            <person name="Wang L."/>
            <person name="Fang L."/>
            <person name="Lei T."/>
            <person name="Chen C."/>
            <person name="Chen H."/>
            <person name="Xu Z."/>
            <person name="Li H."/>
            <person name="Huang H."/>
            <person name="Zhang F."/>
            <person name="Xu H."/>
            <person name="Li N."/>
            <person name="Zhao C."/>
            <person name="Li S."/>
            <person name="Dong L."/>
            <person name="Huang Y."/>
            <person name="Li L."/>
            <person name="Xi Y."/>
            <person name="Qi Q."/>
            <person name="Li W."/>
            <person name="Zhang B."/>
            <person name="Hu W."/>
            <person name="Zhang Y."/>
            <person name="Tian X."/>
            <person name="Jiao Y."/>
            <person name="Liang X."/>
            <person name="Jin J."/>
            <person name="Gao L."/>
            <person name="Zheng W."/>
            <person name="Hao B."/>
            <person name="Liu S."/>
            <person name="Wang W."/>
            <person name="Yuan L."/>
            <person name="Cao M."/>
            <person name="McDermott J."/>
            <person name="Samudrala R."/>
            <person name="Wang J."/>
            <person name="Wong G.K."/>
            <person name="Yang H."/>
        </authorList>
    </citation>
    <scope>NUCLEOTIDE SEQUENCE [LARGE SCALE GENOMIC DNA]</scope>
    <source>
        <strain evidence="3">cv. 93-11</strain>
    </source>
</reference>
<accession>B8BBM2</accession>
<dbReference type="EMBL" id="CM000133">
    <property type="protein sequence ID" value="EEC83730.1"/>
    <property type="molecule type" value="Genomic_DNA"/>
</dbReference>
<dbReference type="Gramene" id="BGIOSGA028838-TA">
    <property type="protein sequence ID" value="BGIOSGA028838-PA"/>
    <property type="gene ID" value="BGIOSGA028838"/>
</dbReference>
<sequence>MPRRAPPLQSHRRRGGGWRRGGAEEEEEEEEQVPRRAAAAMGEVGCGDPRPSPSGAQVAGDVRHRRGGRQGVRPRRRRVPRPARQAQLPVPRAALRARRQQWRRQRRRQVRHIVSVAAQRRRRRASRAHAVAAGRRRRRRRRRRRDRGPALGRLARPDAAGRRRPQLVPTVVRFLELNVVIRSQPLE</sequence>
<dbReference type="HOGENOM" id="CLU_1449905_0_0_1"/>
<gene>
    <name evidence="2" type="ORF">OsI_29573</name>
</gene>
<feature type="region of interest" description="Disordered" evidence="1">
    <location>
        <begin position="1"/>
        <end position="95"/>
    </location>
</feature>
<name>B8BBM2_ORYSI</name>
<keyword evidence="3" id="KW-1185">Reference proteome</keyword>
<dbReference type="Proteomes" id="UP000007015">
    <property type="component" value="Chromosome 8"/>
</dbReference>
<dbReference type="AlphaFoldDB" id="B8BBM2"/>
<feature type="compositionally biased region" description="Basic residues" evidence="1">
    <location>
        <begin position="134"/>
        <end position="146"/>
    </location>
</feature>
<feature type="compositionally biased region" description="Basic residues" evidence="1">
    <location>
        <begin position="63"/>
        <end position="81"/>
    </location>
</feature>